<evidence type="ECO:0000313" key="2">
    <source>
        <dbReference type="Proteomes" id="UP000181951"/>
    </source>
</evidence>
<name>A0A1H8S3W8_9ACTN</name>
<dbReference type="AlphaFoldDB" id="A0A1H8S3W8"/>
<dbReference type="Proteomes" id="UP000181951">
    <property type="component" value="Unassembled WGS sequence"/>
</dbReference>
<proteinExistence type="predicted"/>
<dbReference type="EMBL" id="FODD01000039">
    <property type="protein sequence ID" value="SEO73391.1"/>
    <property type="molecule type" value="Genomic_DNA"/>
</dbReference>
<organism evidence="1 2">
    <name type="scientific">Actinacidiphila rubida</name>
    <dbReference type="NCBI Taxonomy" id="310780"/>
    <lineage>
        <taxon>Bacteria</taxon>
        <taxon>Bacillati</taxon>
        <taxon>Actinomycetota</taxon>
        <taxon>Actinomycetes</taxon>
        <taxon>Kitasatosporales</taxon>
        <taxon>Streptomycetaceae</taxon>
        <taxon>Actinacidiphila</taxon>
    </lineage>
</organism>
<sequence>MALAADFTRFNDAHLRAELYRRDPTTVLRQQTDTAQHLARSALSIMETFSRQPSMYCSPVIRTVLARVRQLAHLATDAADHLIDAADILNDTREGLPIELGDDFLVVLTDQQAHRRFDLVASLTALGAPDAVATAETYVAERRHHGFCPAHQPPSLSATQNTILRAVANGDVAITGGKADLRSKDFRVGITTIRSLESRGLVVREDCPDWFCDERVHLTATGRRDLAASFARHRPTSALATTHPAALQANSAPAPPGPAHLSTAR</sequence>
<reference evidence="1 2" key="1">
    <citation type="submission" date="2016-10" db="EMBL/GenBank/DDBJ databases">
        <authorList>
            <person name="de Groot N.N."/>
        </authorList>
    </citation>
    <scope>NUCLEOTIDE SEQUENCE [LARGE SCALE GENOMIC DNA]</scope>
    <source>
        <strain evidence="1 2">CGMCC 4.2026</strain>
    </source>
</reference>
<gene>
    <name evidence="1" type="ORF">SAMN05216267_103916</name>
</gene>
<dbReference type="STRING" id="310780.SAMN05216267_103916"/>
<evidence type="ECO:0000313" key="1">
    <source>
        <dbReference type="EMBL" id="SEO73391.1"/>
    </source>
</evidence>
<keyword evidence="2" id="KW-1185">Reference proteome</keyword>
<accession>A0A1H8S3W8</accession>
<protein>
    <submittedName>
        <fullName evidence="1">Uncharacterized protein</fullName>
    </submittedName>
</protein>
<dbReference type="RefSeq" id="WP_176735627.1">
    <property type="nucleotide sequence ID" value="NZ_FODD01000039.1"/>
</dbReference>